<dbReference type="PANTHER" id="PTHR30160">
    <property type="entry name" value="TETRAACYLDISACCHARIDE 4'-KINASE-RELATED"/>
    <property type="match status" value="1"/>
</dbReference>
<organism evidence="3 4">
    <name type="scientific">Candidatus Fervidibacter japonicus</name>
    <dbReference type="NCBI Taxonomy" id="2035412"/>
    <lineage>
        <taxon>Bacteria</taxon>
        <taxon>Candidatus Fervidibacterota</taxon>
        <taxon>Candidatus Fervidibacter</taxon>
    </lineage>
</organism>
<dbReference type="Proteomes" id="UP000236173">
    <property type="component" value="Unassembled WGS sequence"/>
</dbReference>
<dbReference type="Gene3D" id="3.40.50.2000">
    <property type="entry name" value="Glycogen Phosphorylase B"/>
    <property type="match status" value="2"/>
</dbReference>
<dbReference type="GO" id="GO:0009244">
    <property type="term" value="P:lipopolysaccharide core region biosynthetic process"/>
    <property type="evidence" value="ECO:0007669"/>
    <property type="project" value="TreeGrafter"/>
</dbReference>
<dbReference type="PANTHER" id="PTHR30160:SF1">
    <property type="entry name" value="LIPOPOLYSACCHARIDE 1,2-N-ACETYLGLUCOSAMINETRANSFERASE-RELATED"/>
    <property type="match status" value="1"/>
</dbReference>
<dbReference type="GO" id="GO:0005829">
    <property type="term" value="C:cytosol"/>
    <property type="evidence" value="ECO:0007669"/>
    <property type="project" value="TreeGrafter"/>
</dbReference>
<dbReference type="EMBL" id="BEHT01000013">
    <property type="protein sequence ID" value="GBC98662.1"/>
    <property type="molecule type" value="Genomic_DNA"/>
</dbReference>
<gene>
    <name evidence="3" type="primary">rfaQ</name>
    <name evidence="3" type="ORF">HRbin17_01176</name>
</gene>
<evidence type="ECO:0000313" key="3">
    <source>
        <dbReference type="EMBL" id="GBC98662.1"/>
    </source>
</evidence>
<dbReference type="EC" id="2.-.-.-" evidence="3"/>
<keyword evidence="1" id="KW-0328">Glycosyltransferase</keyword>
<reference evidence="4" key="1">
    <citation type="submission" date="2017-09" db="EMBL/GenBank/DDBJ databases">
        <title>Metaegenomics of thermophilic ammonia-oxidizing enrichment culture.</title>
        <authorList>
            <person name="Kato S."/>
            <person name="Suzuki K."/>
        </authorList>
    </citation>
    <scope>NUCLEOTIDE SEQUENCE [LARGE SCALE GENOMIC DNA]</scope>
</reference>
<dbReference type="InterPro" id="IPR002201">
    <property type="entry name" value="Glyco_trans_9"/>
</dbReference>
<accession>A0A2H5XBV0</accession>
<evidence type="ECO:0000256" key="2">
    <source>
        <dbReference type="ARBA" id="ARBA00022679"/>
    </source>
</evidence>
<evidence type="ECO:0000313" key="4">
    <source>
        <dbReference type="Proteomes" id="UP000236173"/>
    </source>
</evidence>
<dbReference type="InterPro" id="IPR051199">
    <property type="entry name" value="LPS_LOS_Heptosyltrfase"/>
</dbReference>
<dbReference type="AlphaFoldDB" id="A0A2H5XBV0"/>
<protein>
    <submittedName>
        <fullName evidence="3">Lipopolysaccharide core heptosyltransferase RfaQ</fullName>
        <ecNumber evidence="3">2.-.-.-</ecNumber>
    </submittedName>
</protein>
<sequence>MRELTGAASFQWGTAPRVLIVRLSALGDTLMSTPVAHALRDAFPNAFLGWLVHRRCAPVVEGNPYLNCLHIWDGTLSGAVATVRSLRQTGYDIALDVQGLLKSALFPWLARIPQRVGFADAREGAARFYTHRLPSPPPAPFVAGRNLQLLKALGVPVDPRRHRMLFPLTETHRKTARRRLAALHLLPKRFVVLAPATTRPQKHWVEERWSELAERLWRDMELPTVLLGSRSDRPLLERIARRCRITVPIVNDLPLKEAVALIELASALVGPDSFPIHAALAVGTPAVALFGPNDPVRFREERGIRVLEHDLPCRPCRRRPTCGGAFTCMHLITTDEVLAAVAHLLADIRQTVRG</sequence>
<keyword evidence="2 3" id="KW-0808">Transferase</keyword>
<name>A0A2H5XBV0_9BACT</name>
<evidence type="ECO:0000256" key="1">
    <source>
        <dbReference type="ARBA" id="ARBA00022676"/>
    </source>
</evidence>
<dbReference type="SUPFAM" id="SSF53756">
    <property type="entry name" value="UDP-Glycosyltransferase/glycogen phosphorylase"/>
    <property type="match status" value="1"/>
</dbReference>
<proteinExistence type="predicted"/>
<dbReference type="CDD" id="cd03789">
    <property type="entry name" value="GT9_LPS_heptosyltransferase"/>
    <property type="match status" value="1"/>
</dbReference>
<comment type="caution">
    <text evidence="3">The sequence shown here is derived from an EMBL/GenBank/DDBJ whole genome shotgun (WGS) entry which is preliminary data.</text>
</comment>
<dbReference type="GO" id="GO:0008713">
    <property type="term" value="F:ADP-heptose-lipopolysaccharide heptosyltransferase activity"/>
    <property type="evidence" value="ECO:0007669"/>
    <property type="project" value="TreeGrafter"/>
</dbReference>
<dbReference type="Pfam" id="PF01075">
    <property type="entry name" value="Glyco_transf_9"/>
    <property type="match status" value="1"/>
</dbReference>